<dbReference type="SUPFAM" id="SSF52821">
    <property type="entry name" value="Rhodanese/Cell cycle control phosphatase"/>
    <property type="match status" value="1"/>
</dbReference>
<gene>
    <name evidence="2" type="ORF">NliqN6_0362</name>
</gene>
<dbReference type="InterPro" id="IPR001763">
    <property type="entry name" value="Rhodanese-like_dom"/>
</dbReference>
<dbReference type="Pfam" id="PF00581">
    <property type="entry name" value="Rhodanese"/>
    <property type="match status" value="1"/>
</dbReference>
<evidence type="ECO:0000313" key="2">
    <source>
        <dbReference type="EMBL" id="GHJ83960.1"/>
    </source>
</evidence>
<dbReference type="Proteomes" id="UP000620104">
    <property type="component" value="Unassembled WGS sequence"/>
</dbReference>
<evidence type="ECO:0000259" key="1">
    <source>
        <dbReference type="PROSITE" id="PS50206"/>
    </source>
</evidence>
<reference evidence="2" key="1">
    <citation type="submission" date="2020-07" db="EMBL/GenBank/DDBJ databases">
        <title>Draft Genome Sequence of a Deep-Sea Yeast, Naganishia (Cryptococcus) liquefaciens strain N6.</title>
        <authorList>
            <person name="Han Y.W."/>
            <person name="Kajitani R."/>
            <person name="Morimoto H."/>
            <person name="Parhat M."/>
            <person name="Tsubouchi H."/>
            <person name="Bakenova O."/>
            <person name="Ogata M."/>
            <person name="Argunhan B."/>
            <person name="Aoki R."/>
            <person name="Kajiwara S."/>
            <person name="Itoh T."/>
            <person name="Iwasaki H."/>
        </authorList>
    </citation>
    <scope>NUCLEOTIDE SEQUENCE</scope>
    <source>
        <strain evidence="2">N6</strain>
    </source>
</reference>
<comment type="caution">
    <text evidence="2">The sequence shown here is derived from an EMBL/GenBank/DDBJ whole genome shotgun (WGS) entry which is preliminary data.</text>
</comment>
<dbReference type="InterPro" id="IPR036873">
    <property type="entry name" value="Rhodanese-like_dom_sf"/>
</dbReference>
<dbReference type="OrthoDB" id="8300214at2759"/>
<protein>
    <recommendedName>
        <fullName evidence="1">Rhodanese domain-containing protein</fullName>
    </recommendedName>
</protein>
<accession>A0A8H3TMS8</accession>
<sequence length="152" mass="16678">MSTFANFFDRFPPPKATVPRLDVEELAALMASDKVAGRDYVVVDVRRTDLEEEVHFVHPSAINLPAQSFYQTLPTSGRLLSTVPQVIFHCTSSNGRGPRCAGWYAEWLAAEGIEGSKAYVLTGGIKAWLASEYGLGPKGKVDVLGDYREART</sequence>
<dbReference type="AlphaFoldDB" id="A0A8H3TMS8"/>
<dbReference type="PANTHER" id="PTHR10828:SF50">
    <property type="entry name" value="REDUCTASE (ARC2), PUTATIVE (AFU_ORTHOLOGUE AFUA_6G13400)-RELATED"/>
    <property type="match status" value="1"/>
</dbReference>
<feature type="domain" description="Rhodanese" evidence="1">
    <location>
        <begin position="36"/>
        <end position="137"/>
    </location>
</feature>
<dbReference type="EMBL" id="BLZA01000005">
    <property type="protein sequence ID" value="GHJ83960.1"/>
    <property type="molecule type" value="Genomic_DNA"/>
</dbReference>
<dbReference type="PANTHER" id="PTHR10828">
    <property type="entry name" value="M-PHASE INDUCER PHOSPHATASE DUAL SPECIFICITY PHOSPHATASE CDC25"/>
    <property type="match status" value="1"/>
</dbReference>
<dbReference type="Gene3D" id="3.40.250.10">
    <property type="entry name" value="Rhodanese-like domain"/>
    <property type="match status" value="1"/>
</dbReference>
<dbReference type="SMART" id="SM00450">
    <property type="entry name" value="RHOD"/>
    <property type="match status" value="1"/>
</dbReference>
<dbReference type="PROSITE" id="PS50206">
    <property type="entry name" value="RHODANESE_3"/>
    <property type="match status" value="1"/>
</dbReference>
<evidence type="ECO:0000313" key="3">
    <source>
        <dbReference type="Proteomes" id="UP000620104"/>
    </source>
</evidence>
<keyword evidence="3" id="KW-1185">Reference proteome</keyword>
<dbReference type="GO" id="GO:0004725">
    <property type="term" value="F:protein tyrosine phosphatase activity"/>
    <property type="evidence" value="ECO:0007669"/>
    <property type="project" value="TreeGrafter"/>
</dbReference>
<dbReference type="GO" id="GO:0005634">
    <property type="term" value="C:nucleus"/>
    <property type="evidence" value="ECO:0007669"/>
    <property type="project" value="TreeGrafter"/>
</dbReference>
<name>A0A8H3TMS8_9TREE</name>
<dbReference type="GO" id="GO:0005737">
    <property type="term" value="C:cytoplasm"/>
    <property type="evidence" value="ECO:0007669"/>
    <property type="project" value="TreeGrafter"/>
</dbReference>
<organism evidence="2 3">
    <name type="scientific">Naganishia liquefaciens</name>
    <dbReference type="NCBI Taxonomy" id="104408"/>
    <lineage>
        <taxon>Eukaryota</taxon>
        <taxon>Fungi</taxon>
        <taxon>Dikarya</taxon>
        <taxon>Basidiomycota</taxon>
        <taxon>Agaricomycotina</taxon>
        <taxon>Tremellomycetes</taxon>
        <taxon>Filobasidiales</taxon>
        <taxon>Filobasidiaceae</taxon>
        <taxon>Naganishia</taxon>
    </lineage>
</organism>
<proteinExistence type="predicted"/>